<evidence type="ECO:0000313" key="2">
    <source>
        <dbReference type="Proteomes" id="UP000198697"/>
    </source>
</evidence>
<dbReference type="STRING" id="82805.SAMN04487998_0755"/>
<reference evidence="2" key="1">
    <citation type="submission" date="2016-10" db="EMBL/GenBank/DDBJ databases">
        <authorList>
            <person name="Varghese N."/>
            <person name="Submissions S."/>
        </authorList>
    </citation>
    <scope>NUCLEOTIDE SEQUENCE [LARGE SCALE GENOMIC DNA]</scope>
    <source>
        <strain evidence="2">DSM 15310</strain>
    </source>
</reference>
<accession>A0A1I0AM65</accession>
<dbReference type="AlphaFoldDB" id="A0A1I0AM65"/>
<gene>
    <name evidence="1" type="ORF">SAMN04487998_0755</name>
</gene>
<evidence type="ECO:0000313" key="1">
    <source>
        <dbReference type="EMBL" id="SES94829.1"/>
    </source>
</evidence>
<organism evidence="1 2">
    <name type="scientific">Hymenobacter actinosclerus</name>
    <dbReference type="NCBI Taxonomy" id="82805"/>
    <lineage>
        <taxon>Bacteria</taxon>
        <taxon>Pseudomonadati</taxon>
        <taxon>Bacteroidota</taxon>
        <taxon>Cytophagia</taxon>
        <taxon>Cytophagales</taxon>
        <taxon>Hymenobacteraceae</taxon>
        <taxon>Hymenobacter</taxon>
    </lineage>
</organism>
<sequence length="51" mass="5724">MSQRIQEGLDAAYENMLAFKRYKKTPVVIVREGKVVEVSPDELPSSRSKAA</sequence>
<dbReference type="EMBL" id="FOHS01000001">
    <property type="protein sequence ID" value="SES94829.1"/>
    <property type="molecule type" value="Genomic_DNA"/>
</dbReference>
<keyword evidence="2" id="KW-1185">Reference proteome</keyword>
<proteinExistence type="predicted"/>
<name>A0A1I0AM65_9BACT</name>
<protein>
    <submittedName>
        <fullName evidence="1">Uncharacterized protein</fullName>
    </submittedName>
</protein>
<dbReference type="Proteomes" id="UP000198697">
    <property type="component" value="Unassembled WGS sequence"/>
</dbReference>